<keyword evidence="3" id="KW-1185">Reference proteome</keyword>
<keyword evidence="1" id="KW-1133">Transmembrane helix</keyword>
<keyword evidence="1" id="KW-0812">Transmembrane</keyword>
<feature type="transmembrane region" description="Helical" evidence="1">
    <location>
        <begin position="51"/>
        <end position="72"/>
    </location>
</feature>
<evidence type="ECO:0000256" key="1">
    <source>
        <dbReference type="SAM" id="Phobius"/>
    </source>
</evidence>
<evidence type="ECO:0000313" key="2">
    <source>
        <dbReference type="EMBL" id="KAF6004154.1"/>
    </source>
</evidence>
<proteinExistence type="predicted"/>
<feature type="transmembrane region" description="Helical" evidence="1">
    <location>
        <begin position="14"/>
        <end position="36"/>
    </location>
</feature>
<feature type="transmembrane region" description="Helical" evidence="1">
    <location>
        <begin position="132"/>
        <end position="153"/>
    </location>
</feature>
<dbReference type="PANTHER" id="PTHR35136:SF1">
    <property type="entry name" value="CYCLOEUCALENOL CYCLOISOMERASE"/>
    <property type="match status" value="1"/>
</dbReference>
<dbReference type="PANTHER" id="PTHR35136">
    <property type="entry name" value="CYCLOEUCALENOL CYCLOISOMERASE"/>
    <property type="match status" value="1"/>
</dbReference>
<reference evidence="2 3" key="1">
    <citation type="journal article" date="2020" name="J. Phycol.">
        <title>Comparative genome analysis reveals Cyanidiococcus gen. nov., a new extremophilic red algal genus sister to Cyanidioschyzon (Cyanidioschyzonaceae, Rhodophyta).</title>
        <authorList>
            <person name="Liu S.-L."/>
            <person name="Chiang Y.-R."/>
            <person name="Yoon H.S."/>
            <person name="Fu H.-Y."/>
        </authorList>
    </citation>
    <scope>NUCLEOTIDE SEQUENCE [LARGE SCALE GENOMIC DNA]</scope>
    <source>
        <strain evidence="2 3">THAL066</strain>
    </source>
</reference>
<gene>
    <name evidence="2" type="primary">CPI1</name>
    <name evidence="2" type="ORF">F1559_002760</name>
</gene>
<accession>A0A7J7INL0</accession>
<dbReference type="InterPro" id="IPR020532">
    <property type="entry name" value="Cycloeucalenol_cycloisomerase"/>
</dbReference>
<organism evidence="2 3">
    <name type="scientific">Cyanidiococcus yangmingshanensis</name>
    <dbReference type="NCBI Taxonomy" id="2690220"/>
    <lineage>
        <taxon>Eukaryota</taxon>
        <taxon>Rhodophyta</taxon>
        <taxon>Bangiophyceae</taxon>
        <taxon>Cyanidiales</taxon>
        <taxon>Cyanidiaceae</taxon>
        <taxon>Cyanidiococcus</taxon>
    </lineage>
</organism>
<name>A0A7J7INL0_9RHOD</name>
<dbReference type="AlphaFoldDB" id="A0A7J7INL0"/>
<comment type="caution">
    <text evidence="2">The sequence shown here is derived from an EMBL/GenBank/DDBJ whole genome shotgun (WGS) entry which is preliminary data.</text>
</comment>
<sequence length="175" mass="19919">MWARDPSKSWAEHYFLLVCPVAIGFLLIGIVATGWYRQLDRLGYTLVFERALVVVLLAYGTALAETVTIAAFPHYRFRDWHRMVLFGSAFYGLYFIVSFPMYYRLDEVDEMTRVPLKRDEKRLLSAASRWTLGQVILDALAAAMIVTILLDIWRLAIGGIGKGLRAPTNPWMGIA</sequence>
<dbReference type="OrthoDB" id="2111841at2759"/>
<dbReference type="Proteomes" id="UP000530660">
    <property type="component" value="Unassembled WGS sequence"/>
</dbReference>
<evidence type="ECO:0000313" key="3">
    <source>
        <dbReference type="Proteomes" id="UP000530660"/>
    </source>
</evidence>
<dbReference type="EMBL" id="VWRR01000004">
    <property type="protein sequence ID" value="KAF6004154.1"/>
    <property type="molecule type" value="Genomic_DNA"/>
</dbReference>
<feature type="transmembrane region" description="Helical" evidence="1">
    <location>
        <begin position="84"/>
        <end position="103"/>
    </location>
</feature>
<dbReference type="GO" id="GO:0047793">
    <property type="term" value="F:cycloeucalenol cycloisomerase activity"/>
    <property type="evidence" value="ECO:0007669"/>
    <property type="project" value="InterPro"/>
</dbReference>
<protein>
    <submittedName>
        <fullName evidence="2">Cpi1p</fullName>
    </submittedName>
</protein>
<keyword evidence="1" id="KW-0472">Membrane</keyword>